<protein>
    <submittedName>
        <fullName evidence="1">Uncharacterized protein</fullName>
    </submittedName>
</protein>
<dbReference type="AlphaFoldDB" id="A0A0E9Y2L4"/>
<sequence>MHEQQCNRVAVFNVYKHTF</sequence>
<dbReference type="EMBL" id="GBXM01000077">
    <property type="protein sequence ID" value="JAI08501.1"/>
    <property type="molecule type" value="Transcribed_RNA"/>
</dbReference>
<accession>A0A0E9Y2L4</accession>
<organism evidence="1">
    <name type="scientific">Anguilla anguilla</name>
    <name type="common">European freshwater eel</name>
    <name type="synonym">Muraena anguilla</name>
    <dbReference type="NCBI Taxonomy" id="7936"/>
    <lineage>
        <taxon>Eukaryota</taxon>
        <taxon>Metazoa</taxon>
        <taxon>Chordata</taxon>
        <taxon>Craniata</taxon>
        <taxon>Vertebrata</taxon>
        <taxon>Euteleostomi</taxon>
        <taxon>Actinopterygii</taxon>
        <taxon>Neopterygii</taxon>
        <taxon>Teleostei</taxon>
        <taxon>Anguilliformes</taxon>
        <taxon>Anguillidae</taxon>
        <taxon>Anguilla</taxon>
    </lineage>
</organism>
<evidence type="ECO:0000313" key="1">
    <source>
        <dbReference type="EMBL" id="JAI08501.1"/>
    </source>
</evidence>
<reference evidence="1" key="2">
    <citation type="journal article" date="2015" name="Fish Shellfish Immunol.">
        <title>Early steps in the European eel (Anguilla anguilla)-Vibrio vulnificus interaction in the gills: Role of the RtxA13 toxin.</title>
        <authorList>
            <person name="Callol A."/>
            <person name="Pajuelo D."/>
            <person name="Ebbesson L."/>
            <person name="Teles M."/>
            <person name="MacKenzie S."/>
            <person name="Amaro C."/>
        </authorList>
    </citation>
    <scope>NUCLEOTIDE SEQUENCE</scope>
</reference>
<name>A0A0E9Y2L4_ANGAN</name>
<reference evidence="1" key="1">
    <citation type="submission" date="2014-11" db="EMBL/GenBank/DDBJ databases">
        <authorList>
            <person name="Amaro Gonzalez C."/>
        </authorList>
    </citation>
    <scope>NUCLEOTIDE SEQUENCE</scope>
</reference>
<proteinExistence type="predicted"/>